<evidence type="ECO:0000256" key="2">
    <source>
        <dbReference type="SAM" id="Coils"/>
    </source>
</evidence>
<evidence type="ECO:0000259" key="4">
    <source>
        <dbReference type="SMART" id="SM00331"/>
    </source>
</evidence>
<keyword evidence="3" id="KW-1133">Transmembrane helix</keyword>
<dbReference type="InterPro" id="IPR011123">
    <property type="entry name" value="Y_Y_Y"/>
</dbReference>
<dbReference type="SUPFAM" id="SSF55781">
    <property type="entry name" value="GAF domain-like"/>
    <property type="match status" value="1"/>
</dbReference>
<accession>A1ZX76</accession>
<feature type="domain" description="PPM-type phosphatase" evidence="4">
    <location>
        <begin position="1053"/>
        <end position="1272"/>
    </location>
</feature>
<dbReference type="eggNOG" id="COG2203">
    <property type="taxonomic scope" value="Bacteria"/>
</dbReference>
<keyword evidence="1" id="KW-0597">Phosphoprotein</keyword>
<dbReference type="PANTHER" id="PTHR43547">
    <property type="entry name" value="TWO-COMPONENT HISTIDINE KINASE"/>
    <property type="match status" value="1"/>
</dbReference>
<keyword evidence="3" id="KW-0812">Transmembrane</keyword>
<evidence type="ECO:0000256" key="3">
    <source>
        <dbReference type="SAM" id="Phobius"/>
    </source>
</evidence>
<dbReference type="RefSeq" id="WP_002703661.1">
    <property type="nucleotide sequence ID" value="NZ_AAWS01000056.1"/>
</dbReference>
<organism evidence="5 6">
    <name type="scientific">Microscilla marina ATCC 23134</name>
    <dbReference type="NCBI Taxonomy" id="313606"/>
    <lineage>
        <taxon>Bacteria</taxon>
        <taxon>Pseudomonadati</taxon>
        <taxon>Bacteroidota</taxon>
        <taxon>Cytophagia</taxon>
        <taxon>Cytophagales</taxon>
        <taxon>Microscillaceae</taxon>
        <taxon>Microscilla</taxon>
    </lineage>
</organism>
<dbReference type="Pfam" id="PF07495">
    <property type="entry name" value="Y_Y_Y"/>
    <property type="match status" value="1"/>
</dbReference>
<reference evidence="5 6" key="1">
    <citation type="submission" date="2007-01" db="EMBL/GenBank/DDBJ databases">
        <authorList>
            <person name="Haygood M."/>
            <person name="Podell S."/>
            <person name="Anderson C."/>
            <person name="Hopkinson B."/>
            <person name="Roe K."/>
            <person name="Barbeau K."/>
            <person name="Gaasterland T."/>
            <person name="Ferriera S."/>
            <person name="Johnson J."/>
            <person name="Kravitz S."/>
            <person name="Beeson K."/>
            <person name="Sutton G."/>
            <person name="Rogers Y.-H."/>
            <person name="Friedman R."/>
            <person name="Frazier M."/>
            <person name="Venter J.C."/>
        </authorList>
    </citation>
    <scope>NUCLEOTIDE SEQUENCE [LARGE SCALE GENOMIC DNA]</scope>
    <source>
        <strain evidence="5 6">ATCC 23134</strain>
    </source>
</reference>
<dbReference type="AlphaFoldDB" id="A1ZX76"/>
<feature type="coiled-coil region" evidence="2">
    <location>
        <begin position="797"/>
        <end position="824"/>
    </location>
</feature>
<name>A1ZX76_MICM2</name>
<dbReference type="InterPro" id="IPR013783">
    <property type="entry name" value="Ig-like_fold"/>
</dbReference>
<dbReference type="SMART" id="SM00331">
    <property type="entry name" value="PP2C_SIG"/>
    <property type="match status" value="1"/>
</dbReference>
<dbReference type="PANTHER" id="PTHR43547:SF2">
    <property type="entry name" value="HYBRID SIGNAL TRANSDUCTION HISTIDINE KINASE C"/>
    <property type="match status" value="1"/>
</dbReference>
<gene>
    <name evidence="5" type="ORF">M23134_07246</name>
</gene>
<dbReference type="InterPro" id="IPR029016">
    <property type="entry name" value="GAF-like_dom_sf"/>
</dbReference>
<protein>
    <submittedName>
        <fullName evidence="5">Hybrid sensor, putative</fullName>
    </submittedName>
</protein>
<evidence type="ECO:0000313" key="6">
    <source>
        <dbReference type="Proteomes" id="UP000004095"/>
    </source>
</evidence>
<comment type="caution">
    <text evidence="5">The sequence shown here is derived from an EMBL/GenBank/DDBJ whole genome shotgun (WGS) entry which is preliminary data.</text>
</comment>
<dbReference type="Gene3D" id="3.60.40.10">
    <property type="entry name" value="PPM-type phosphatase domain"/>
    <property type="match status" value="1"/>
</dbReference>
<evidence type="ECO:0000256" key="1">
    <source>
        <dbReference type="ARBA" id="ARBA00022553"/>
    </source>
</evidence>
<dbReference type="Gene3D" id="2.130.10.10">
    <property type="entry name" value="YVTN repeat-like/Quinoprotein amine dehydrogenase"/>
    <property type="match status" value="3"/>
</dbReference>
<dbReference type="Gene3D" id="2.60.40.10">
    <property type="entry name" value="Immunoglobulins"/>
    <property type="match status" value="1"/>
</dbReference>
<dbReference type="eggNOG" id="COG2208">
    <property type="taxonomic scope" value="Bacteria"/>
</dbReference>
<dbReference type="EMBL" id="AAWS01000056">
    <property type="protein sequence ID" value="EAY25057.1"/>
    <property type="molecule type" value="Genomic_DNA"/>
</dbReference>
<dbReference type="Proteomes" id="UP000004095">
    <property type="component" value="Unassembled WGS sequence"/>
</dbReference>
<dbReference type="GO" id="GO:0000155">
    <property type="term" value="F:phosphorelay sensor kinase activity"/>
    <property type="evidence" value="ECO:0007669"/>
    <property type="project" value="TreeGrafter"/>
</dbReference>
<dbReference type="InterPro" id="IPR036457">
    <property type="entry name" value="PPM-type-like_dom_sf"/>
</dbReference>
<feature type="transmembrane region" description="Helical" evidence="3">
    <location>
        <begin position="776"/>
        <end position="795"/>
    </location>
</feature>
<dbReference type="OrthoDB" id="9806995at2"/>
<proteinExistence type="predicted"/>
<keyword evidence="6" id="KW-1185">Reference proteome</keyword>
<dbReference type="InterPro" id="IPR001932">
    <property type="entry name" value="PPM-type_phosphatase-like_dom"/>
</dbReference>
<keyword evidence="2" id="KW-0175">Coiled coil</keyword>
<sequence>MKDYLRKIGVIVQVLWASVSFAQKVPAQKYGLLPQKAISQYQCDIWQKPQGLPQNSIFSITQGHNGYIWLASYEGIARFDGVEFTIYNTSNVKALRTSGALVVYEDTKKNLWFGTNNGGLTKMKDGKFTTYTKANGLSHDAITALVESADSTLWIGTRRGLSKYKNGKFTNYYRKDGLPSNRINTLYIAKDNTLWIGTNQGVCSYQNNEFTDYNNKILLFSRNVTSLLEDGHGQIWIGTHADLIRWNTNTQKQDNFHLKEGLNDKYITCLVQDHFGTLWIGTQSGGVNRLTETEFLSENPRFTHFTVREGLSANSVRAIYEDREGSLWIGLNRGGLNRLRDGKFNNYGETEGLPDNTINCVMEAKDGKIWIGTVSQGVSYFKGGKFRTFGKAEGLSNNYIRTVQEDDQGNIWVGTYGGGINVLSFENEEDTIPKIKQFSTVEGLAGNVIRSIAKGKNGVLWIGTRTGLSRYKNGKFNNYSTRRGLSENSILPVLEDHKGNVWAGTDGGGLNCISPNGKVTIYNTNEGLNSDLIFSLYEDKQGSIWVGTRGGLTRIKNNKVQSITVHDGLANDAIHSITEDDWQRVWMSCSNGVFWVKKKELEDFFDGKIKKVKCTIYREDDGMKSSDCAATSQPSVCRDRNGHLWYPTTAGVAVINPYNIRLNQMKPPVVINKVKADNKTYEIHESLTFPPGTSKFELHYAGLSLLAPNKVMFEIKLEGYEDEWINVGNKREAYYNNLAPGWYTFRVRATNSDGLWNKEGAKIAFYIEPYFYQTRWFLVLMVLSVISLGFLFYYLRVIRLQKRNEELEKKIQDRTKEIQTKAEELTTMDKVVRTINQEVKLEKVLKVLLEQAMALMPNVEKGIFLDYSSQQGNFKLLASSGYSDEDLTQETLDYAEVIKYYSKGKVLAEGFYKLSPSQHDTLLMPNYRPLSSLVMAINIGNPQTVEGVMIFDSFSKPLEIEAAEIKKLGRFQEHAVSAFSKAQFLKEIQQKTDQVEAAYKKTHASIRYARRIQQAILPEQEEIVNYFKDAFIFFEPRDIVSGDFYWFSETVPEPFYAIQQTEEGLQSVFKGFEDTKYVIAAVDCTGHGVPGAFMTLIGNDSLNAIVLEDKITKPRRILDKLDRTIKKYLKQEAGGRSNEGMDMALLVIDEENKRVEFAGAKSPLYLVRDGEMHVIKGSKYPIGGAQIKNKKFDSHRVPYQAGDAFYMFSDGFQDQFGGPNNSKYLSKRFRKFLLDISPLPMAEQKAILKKEFEDWKGDQSQTDDVLIIGMRF</sequence>
<dbReference type="eggNOG" id="COG3292">
    <property type="taxonomic scope" value="Bacteria"/>
</dbReference>
<dbReference type="Gene3D" id="3.30.450.40">
    <property type="match status" value="1"/>
</dbReference>
<evidence type="ECO:0000313" key="5">
    <source>
        <dbReference type="EMBL" id="EAY25057.1"/>
    </source>
</evidence>
<keyword evidence="3" id="KW-0472">Membrane</keyword>
<dbReference type="InterPro" id="IPR011110">
    <property type="entry name" value="Reg_prop"/>
</dbReference>
<dbReference type="InterPro" id="IPR015943">
    <property type="entry name" value="WD40/YVTN_repeat-like_dom_sf"/>
</dbReference>
<dbReference type="Pfam" id="PF07494">
    <property type="entry name" value="Reg_prop"/>
    <property type="match status" value="9"/>
</dbReference>
<dbReference type="Pfam" id="PF07228">
    <property type="entry name" value="SpoIIE"/>
    <property type="match status" value="1"/>
</dbReference>
<dbReference type="SUPFAM" id="SSF63829">
    <property type="entry name" value="Calcium-dependent phosphotriesterase"/>
    <property type="match status" value="3"/>
</dbReference>